<name>A0A2P2N720_RHIMU</name>
<dbReference type="EMBL" id="GGEC01057768">
    <property type="protein sequence ID" value="MBX38252.1"/>
    <property type="molecule type" value="Transcribed_RNA"/>
</dbReference>
<organism evidence="1">
    <name type="scientific">Rhizophora mucronata</name>
    <name type="common">Asiatic mangrove</name>
    <dbReference type="NCBI Taxonomy" id="61149"/>
    <lineage>
        <taxon>Eukaryota</taxon>
        <taxon>Viridiplantae</taxon>
        <taxon>Streptophyta</taxon>
        <taxon>Embryophyta</taxon>
        <taxon>Tracheophyta</taxon>
        <taxon>Spermatophyta</taxon>
        <taxon>Magnoliopsida</taxon>
        <taxon>eudicotyledons</taxon>
        <taxon>Gunneridae</taxon>
        <taxon>Pentapetalae</taxon>
        <taxon>rosids</taxon>
        <taxon>fabids</taxon>
        <taxon>Malpighiales</taxon>
        <taxon>Rhizophoraceae</taxon>
        <taxon>Rhizophora</taxon>
    </lineage>
</organism>
<dbReference type="AlphaFoldDB" id="A0A2P2N720"/>
<reference evidence="1" key="1">
    <citation type="submission" date="2018-02" db="EMBL/GenBank/DDBJ databases">
        <title>Rhizophora mucronata_Transcriptome.</title>
        <authorList>
            <person name="Meera S.P."/>
            <person name="Sreeshan A."/>
            <person name="Augustine A."/>
        </authorList>
    </citation>
    <scope>NUCLEOTIDE SEQUENCE</scope>
    <source>
        <tissue evidence="1">Leaf</tissue>
    </source>
</reference>
<proteinExistence type="predicted"/>
<evidence type="ECO:0000313" key="1">
    <source>
        <dbReference type="EMBL" id="MBX38252.1"/>
    </source>
</evidence>
<accession>A0A2P2N720</accession>
<sequence>MVFSRLIKLQIQACRFLSHNLKPSNKHSPTAKVKYTHIWISLHLPQSNSFVQVTVN</sequence>
<protein>
    <submittedName>
        <fullName evidence="1">Uncharacterized protein</fullName>
    </submittedName>
</protein>